<keyword evidence="2" id="KW-0175">Coiled coil</keyword>
<feature type="coiled-coil region" evidence="2">
    <location>
        <begin position="62"/>
        <end position="89"/>
    </location>
</feature>
<reference evidence="4" key="1">
    <citation type="submission" date="2021-01" db="EMBL/GenBank/DDBJ databases">
        <authorList>
            <person name="Corre E."/>
            <person name="Pelletier E."/>
            <person name="Niang G."/>
            <person name="Scheremetjew M."/>
            <person name="Finn R."/>
            <person name="Kale V."/>
            <person name="Holt S."/>
            <person name="Cochrane G."/>
            <person name="Meng A."/>
            <person name="Brown T."/>
            <person name="Cohen L."/>
        </authorList>
    </citation>
    <scope>NUCLEOTIDE SEQUENCE</scope>
    <source>
        <strain evidence="4">CCMP645</strain>
    </source>
</reference>
<dbReference type="EMBL" id="HBIZ01040910">
    <property type="protein sequence ID" value="CAE0773503.1"/>
    <property type="molecule type" value="Transcribed_RNA"/>
</dbReference>
<dbReference type="InterPro" id="IPR011990">
    <property type="entry name" value="TPR-like_helical_dom_sf"/>
</dbReference>
<sequence>MGHEADEGAPELAVLAGSAYADGDVRGAWAQLQKLLIQRESDPKVLHNAAIAEFALNGGVDRRKLLATLERLRARVDEARAEAETGDSAHVNELLADADASLISYNIAVLLFQSKQYARCRGLLEEMFTNIEPVDEFLAFKACFLLLEVLLLQRQADRAGEVLAYLERSYATLTKVEGGKENGIGDLGEGGEVRASPSDWPNKRSARRPPTDVAPDEVRAALNVYKAKLSLMARSSKSSKREIKSTLNACAQSTTGLFLKSNLEYQRYNYRKAIKLLSNSCQKSDVDPNVAALYFNNMGCVHHCMRRHTAAAFYFNRALSENRALYANRPDKAAAALSTFSCDRRCEIEYNLGLQLLLSAKPAAAFSAFHNALKLLHSQPRLWLRIAESCTALHLQQQRESRDRDGGHGIARYVIAGAGAQRRLVLPTQASADAADIALVDDQAHINTTTNTTNTNTNTDATNTSASATTTNSTDGSSTVLDAEPAPTLTYAINCLHNALRLCDTHRRAAANPTTVATPNPVTTATPTTIVAAAATATAANSTTSSCSTMSSRAPESYSALVAASALGSLSLADEQSLSLYTVEWVALLQLSWISLTIDDFVSALAWANKLLATRACSATLRLYAHLYAADALCHLSRSSEAEQHVAAALENADALATVATTLPNPSPNTSTTISNSLNTTAASFNSNSSAVASNLGCGPSATATASTGAASNSGTSTATIPASLSSDNTIGAEGDIGSVRNPYAHITPGLEAAGASNARAVLYSNLASVQVLQGQLAQAEQCVRMALMLQPKQHTALLCLVYIELRNGRTDAALDILKRQRLPAPTD</sequence>
<dbReference type="InterPro" id="IPR039740">
    <property type="entry name" value="CNOT10"/>
</dbReference>
<dbReference type="InterPro" id="IPR019734">
    <property type="entry name" value="TPR_rpt"/>
</dbReference>
<evidence type="ECO:0000256" key="1">
    <source>
        <dbReference type="ARBA" id="ARBA00010080"/>
    </source>
</evidence>
<proteinExistence type="inferred from homology"/>
<evidence type="ECO:0000256" key="2">
    <source>
        <dbReference type="SAM" id="Coils"/>
    </source>
</evidence>
<dbReference type="GO" id="GO:0006402">
    <property type="term" value="P:mRNA catabolic process"/>
    <property type="evidence" value="ECO:0007669"/>
    <property type="project" value="TreeGrafter"/>
</dbReference>
<dbReference type="GO" id="GO:0030014">
    <property type="term" value="C:CCR4-NOT complex"/>
    <property type="evidence" value="ECO:0007669"/>
    <property type="project" value="InterPro"/>
</dbReference>
<dbReference type="Gene3D" id="1.25.40.10">
    <property type="entry name" value="Tetratricopeptide repeat domain"/>
    <property type="match status" value="2"/>
</dbReference>
<feature type="region of interest" description="Disordered" evidence="3">
    <location>
        <begin position="450"/>
        <end position="481"/>
    </location>
</feature>
<dbReference type="PANTHER" id="PTHR12979:SF5">
    <property type="entry name" value="CCR4-NOT TRANSCRIPTION COMPLEX SUBUNIT 10"/>
    <property type="match status" value="1"/>
</dbReference>
<evidence type="ECO:0000313" key="4">
    <source>
        <dbReference type="EMBL" id="CAE0773503.1"/>
    </source>
</evidence>
<comment type="similarity">
    <text evidence="1">Belongs to the CNOT10 family.</text>
</comment>
<evidence type="ECO:0000256" key="3">
    <source>
        <dbReference type="SAM" id="MobiDB-lite"/>
    </source>
</evidence>
<dbReference type="AlphaFoldDB" id="A0A7S4BQF3"/>
<dbReference type="SUPFAM" id="SSF48452">
    <property type="entry name" value="TPR-like"/>
    <property type="match status" value="2"/>
</dbReference>
<feature type="region of interest" description="Disordered" evidence="3">
    <location>
        <begin position="707"/>
        <end position="727"/>
    </location>
</feature>
<dbReference type="SMART" id="SM00028">
    <property type="entry name" value="TPR"/>
    <property type="match status" value="3"/>
</dbReference>
<feature type="region of interest" description="Disordered" evidence="3">
    <location>
        <begin position="182"/>
        <end position="213"/>
    </location>
</feature>
<protein>
    <recommendedName>
        <fullName evidence="5">CCR4-NOT transcription complex subunit 10</fullName>
    </recommendedName>
</protein>
<name>A0A7S4BQF3_CHRCT</name>
<gene>
    <name evidence="4" type="ORF">PCAR00345_LOCUS26115</name>
</gene>
<evidence type="ECO:0008006" key="5">
    <source>
        <dbReference type="Google" id="ProtNLM"/>
    </source>
</evidence>
<dbReference type="PANTHER" id="PTHR12979">
    <property type="entry name" value="CCR4-NOT TRANSCRIPTION COMPLEX SUBUNIT 10"/>
    <property type="match status" value="1"/>
</dbReference>
<feature type="compositionally biased region" description="Low complexity" evidence="3">
    <location>
        <begin position="707"/>
        <end position="720"/>
    </location>
</feature>
<accession>A0A7S4BQF3</accession>
<feature type="compositionally biased region" description="Low complexity" evidence="3">
    <location>
        <begin position="450"/>
        <end position="479"/>
    </location>
</feature>
<organism evidence="4">
    <name type="scientific">Chrysotila carterae</name>
    <name type="common">Marine alga</name>
    <name type="synonym">Syracosphaera carterae</name>
    <dbReference type="NCBI Taxonomy" id="13221"/>
    <lineage>
        <taxon>Eukaryota</taxon>
        <taxon>Haptista</taxon>
        <taxon>Haptophyta</taxon>
        <taxon>Prymnesiophyceae</taxon>
        <taxon>Isochrysidales</taxon>
        <taxon>Isochrysidaceae</taxon>
        <taxon>Chrysotila</taxon>
    </lineage>
</organism>
<dbReference type="GO" id="GO:0017148">
    <property type="term" value="P:negative regulation of translation"/>
    <property type="evidence" value="ECO:0007669"/>
    <property type="project" value="TreeGrafter"/>
</dbReference>